<evidence type="ECO:0000313" key="1">
    <source>
        <dbReference type="EMBL" id="KAF4610363.1"/>
    </source>
</evidence>
<name>A0A8H4VI83_9HELO</name>
<comment type="caution">
    <text evidence="1">The sequence shown here is derived from an EMBL/GenBank/DDBJ whole genome shotgun (WGS) entry which is preliminary data.</text>
</comment>
<dbReference type="OrthoDB" id="3486565at2759"/>
<organism evidence="1 2">
    <name type="scientific">Cudoniella acicularis</name>
    <dbReference type="NCBI Taxonomy" id="354080"/>
    <lineage>
        <taxon>Eukaryota</taxon>
        <taxon>Fungi</taxon>
        <taxon>Dikarya</taxon>
        <taxon>Ascomycota</taxon>
        <taxon>Pezizomycotina</taxon>
        <taxon>Leotiomycetes</taxon>
        <taxon>Helotiales</taxon>
        <taxon>Tricladiaceae</taxon>
        <taxon>Cudoniella</taxon>
    </lineage>
</organism>
<evidence type="ECO:0000313" key="2">
    <source>
        <dbReference type="Proteomes" id="UP000566819"/>
    </source>
</evidence>
<proteinExistence type="predicted"/>
<accession>A0A8H4VI83</accession>
<sequence length="446" mass="51114">MDAEGFPPTFAFPPTFPQYSSPGVIGEGRNDRCLATLTHICEDECGCARAVCQVCLDLDRTLHPPVQSQEYEEDRHIVTVVSALKRSAVPIAFLQKRGPPRSGVLYYHLNNDASHNKHFVTVRSKPQGSHDQLSDRYYSSMDNPVESPLFSRAWAFQERLLFPRILHFHSEELVWECKGYMYCECGDMSVAQLVQSYEKNLKLQCQSLLTTVANSDRLPALSDLASQISARIQPPPLKDSTEINVDRFYLASLWRENLEASLLWTIAAEYGLRHSVRLRPPCPPTWPWASLALGNIHERVRYPDYNRIIIDANFKILDSYYDANNKFWWFRAALSFGEDREFFDSDSSPKENVSAGVESGATLFCLLVATKDGFRHRFGTKDSLTRWQMNGNIREKLENTPTKWEICLVLRKISSSPGTYERVGVLHIEQRRNWFQSPEMGTFEII</sequence>
<reference evidence="1 2" key="1">
    <citation type="submission" date="2020-03" db="EMBL/GenBank/DDBJ databases">
        <title>Draft Genome Sequence of Cudoniella acicularis.</title>
        <authorList>
            <person name="Buettner E."/>
            <person name="Kellner H."/>
        </authorList>
    </citation>
    <scope>NUCLEOTIDE SEQUENCE [LARGE SCALE GENOMIC DNA]</scope>
    <source>
        <strain evidence="1 2">DSM 108380</strain>
    </source>
</reference>
<dbReference type="PANTHER" id="PTHR33112:SF9">
    <property type="entry name" value="HETEROKARYON INCOMPATIBILITY DOMAIN-CONTAINING PROTEIN"/>
    <property type="match status" value="1"/>
</dbReference>
<dbReference type="PANTHER" id="PTHR33112">
    <property type="entry name" value="DOMAIN PROTEIN, PUTATIVE-RELATED"/>
    <property type="match status" value="1"/>
</dbReference>
<gene>
    <name evidence="1" type="ORF">G7Y89_g15757</name>
</gene>
<dbReference type="Proteomes" id="UP000566819">
    <property type="component" value="Unassembled WGS sequence"/>
</dbReference>
<keyword evidence="2" id="KW-1185">Reference proteome</keyword>
<protein>
    <recommendedName>
        <fullName evidence="3">Heterokaryon incompatibility domain-containing protein</fullName>
    </recommendedName>
</protein>
<dbReference type="AlphaFoldDB" id="A0A8H4VI83"/>
<evidence type="ECO:0008006" key="3">
    <source>
        <dbReference type="Google" id="ProtNLM"/>
    </source>
</evidence>
<dbReference type="EMBL" id="JAAMPI010002664">
    <property type="protein sequence ID" value="KAF4610363.1"/>
    <property type="molecule type" value="Genomic_DNA"/>
</dbReference>